<dbReference type="SMART" id="SM00382">
    <property type="entry name" value="AAA"/>
    <property type="match status" value="1"/>
</dbReference>
<feature type="region of interest" description="Disordered" evidence="3">
    <location>
        <begin position="1"/>
        <end position="61"/>
    </location>
</feature>
<dbReference type="EMBL" id="FN649728">
    <property type="protein sequence ID" value="CBN78857.1"/>
    <property type="molecule type" value="Genomic_DNA"/>
</dbReference>
<gene>
    <name evidence="5" type="ORF">Esi_0152_0022</name>
</gene>
<dbReference type="FunCoup" id="D8LFV8">
    <property type="interactions" value="64"/>
</dbReference>
<evidence type="ECO:0000313" key="5">
    <source>
        <dbReference type="EMBL" id="CBN78857.1"/>
    </source>
</evidence>
<dbReference type="InParanoid" id="D8LFV8"/>
<dbReference type="GO" id="GO:0007005">
    <property type="term" value="P:mitochondrion organization"/>
    <property type="evidence" value="ECO:0007669"/>
    <property type="project" value="TreeGrafter"/>
</dbReference>
<keyword evidence="2" id="KW-0067">ATP-binding</keyword>
<keyword evidence="1" id="KW-0547">Nucleotide-binding</keyword>
<dbReference type="GO" id="GO:0005524">
    <property type="term" value="F:ATP binding"/>
    <property type="evidence" value="ECO:0007669"/>
    <property type="project" value="UniProtKB-KW"/>
</dbReference>
<dbReference type="InterPro" id="IPR021911">
    <property type="entry name" value="ATAD3_N"/>
</dbReference>
<evidence type="ECO:0000256" key="1">
    <source>
        <dbReference type="ARBA" id="ARBA00022741"/>
    </source>
</evidence>
<proteinExistence type="predicted"/>
<feature type="compositionally biased region" description="Low complexity" evidence="3">
    <location>
        <begin position="1"/>
        <end position="14"/>
    </location>
</feature>
<feature type="domain" description="AAA+ ATPase" evidence="4">
    <location>
        <begin position="353"/>
        <end position="486"/>
    </location>
</feature>
<evidence type="ECO:0000259" key="4">
    <source>
        <dbReference type="SMART" id="SM00382"/>
    </source>
</evidence>
<organism evidence="5 6">
    <name type="scientific">Ectocarpus siliculosus</name>
    <name type="common">Brown alga</name>
    <name type="synonym">Conferva siliculosa</name>
    <dbReference type="NCBI Taxonomy" id="2880"/>
    <lineage>
        <taxon>Eukaryota</taxon>
        <taxon>Sar</taxon>
        <taxon>Stramenopiles</taxon>
        <taxon>Ochrophyta</taxon>
        <taxon>PX clade</taxon>
        <taxon>Phaeophyceae</taxon>
        <taxon>Ectocarpales</taxon>
        <taxon>Ectocarpaceae</taxon>
        <taxon>Ectocarpus</taxon>
    </lineage>
</organism>
<feature type="compositionally biased region" description="Gly residues" evidence="3">
    <location>
        <begin position="25"/>
        <end position="34"/>
    </location>
</feature>
<keyword evidence="6" id="KW-1185">Reference proteome</keyword>
<dbReference type="InterPro" id="IPR003959">
    <property type="entry name" value="ATPase_AAA_core"/>
</dbReference>
<dbReference type="GO" id="GO:0016887">
    <property type="term" value="F:ATP hydrolysis activity"/>
    <property type="evidence" value="ECO:0007669"/>
    <property type="project" value="InterPro"/>
</dbReference>
<feature type="region of interest" description="Disordered" evidence="3">
    <location>
        <begin position="584"/>
        <end position="603"/>
    </location>
</feature>
<dbReference type="GO" id="GO:0005739">
    <property type="term" value="C:mitochondrion"/>
    <property type="evidence" value="ECO:0007669"/>
    <property type="project" value="TreeGrafter"/>
</dbReference>
<accession>D8LFV8</accession>
<evidence type="ECO:0000313" key="6">
    <source>
        <dbReference type="Proteomes" id="UP000002630"/>
    </source>
</evidence>
<evidence type="ECO:0000256" key="2">
    <source>
        <dbReference type="ARBA" id="ARBA00022840"/>
    </source>
</evidence>
<dbReference type="SUPFAM" id="SSF52540">
    <property type="entry name" value="P-loop containing nucleoside triphosphate hydrolases"/>
    <property type="match status" value="1"/>
</dbReference>
<dbReference type="OMA" id="HKSITGG"/>
<feature type="compositionally biased region" description="Basic and acidic residues" evidence="3">
    <location>
        <begin position="39"/>
        <end position="51"/>
    </location>
</feature>
<dbReference type="FunFam" id="3.40.50.300:FF:001717">
    <property type="entry name" value="ATPase family AAA domain-containing protein"/>
    <property type="match status" value="1"/>
</dbReference>
<dbReference type="Gene3D" id="3.40.50.300">
    <property type="entry name" value="P-loop containing nucleotide triphosphate hydrolases"/>
    <property type="match status" value="1"/>
</dbReference>
<protein>
    <recommendedName>
        <fullName evidence="4">AAA+ ATPase domain-containing protein</fullName>
    </recommendedName>
</protein>
<dbReference type="eggNOG" id="KOG0742">
    <property type="taxonomic scope" value="Eukaryota"/>
</dbReference>
<evidence type="ECO:0000256" key="3">
    <source>
        <dbReference type="SAM" id="MobiDB-lite"/>
    </source>
</evidence>
<dbReference type="Proteomes" id="UP000002630">
    <property type="component" value="Linkage Group LG03"/>
</dbReference>
<dbReference type="Pfam" id="PF12037">
    <property type="entry name" value="ATAD3_N"/>
    <property type="match status" value="1"/>
</dbReference>
<dbReference type="Pfam" id="PF00004">
    <property type="entry name" value="AAA"/>
    <property type="match status" value="1"/>
</dbReference>
<dbReference type="InterPro" id="IPR027417">
    <property type="entry name" value="P-loop_NTPase"/>
</dbReference>
<dbReference type="GO" id="GO:0008270">
    <property type="term" value="F:zinc ion binding"/>
    <property type="evidence" value="ECO:0007669"/>
    <property type="project" value="TreeGrafter"/>
</dbReference>
<dbReference type="STRING" id="2880.D8LFV8"/>
<dbReference type="InterPro" id="IPR003593">
    <property type="entry name" value="AAA+_ATPase"/>
</dbReference>
<dbReference type="OrthoDB" id="199596at2759"/>
<reference evidence="5 6" key="1">
    <citation type="journal article" date="2010" name="Nature">
        <title>The Ectocarpus genome and the independent evolution of multicellularity in brown algae.</title>
        <authorList>
            <person name="Cock J.M."/>
            <person name="Sterck L."/>
            <person name="Rouze P."/>
            <person name="Scornet D."/>
            <person name="Allen A.E."/>
            <person name="Amoutzias G."/>
            <person name="Anthouard V."/>
            <person name="Artiguenave F."/>
            <person name="Aury J.M."/>
            <person name="Badger J.H."/>
            <person name="Beszteri B."/>
            <person name="Billiau K."/>
            <person name="Bonnet E."/>
            <person name="Bothwell J.H."/>
            <person name="Bowler C."/>
            <person name="Boyen C."/>
            <person name="Brownlee C."/>
            <person name="Carrano C.J."/>
            <person name="Charrier B."/>
            <person name="Cho G.Y."/>
            <person name="Coelho S.M."/>
            <person name="Collen J."/>
            <person name="Corre E."/>
            <person name="Da Silva C."/>
            <person name="Delage L."/>
            <person name="Delaroque N."/>
            <person name="Dittami S.M."/>
            <person name="Doulbeau S."/>
            <person name="Elias M."/>
            <person name="Farnham G."/>
            <person name="Gachon C.M."/>
            <person name="Gschloessl B."/>
            <person name="Heesch S."/>
            <person name="Jabbari K."/>
            <person name="Jubin C."/>
            <person name="Kawai H."/>
            <person name="Kimura K."/>
            <person name="Kloareg B."/>
            <person name="Kupper F.C."/>
            <person name="Lang D."/>
            <person name="Le Bail A."/>
            <person name="Leblanc C."/>
            <person name="Lerouge P."/>
            <person name="Lohr M."/>
            <person name="Lopez P.J."/>
            <person name="Martens C."/>
            <person name="Maumus F."/>
            <person name="Michel G."/>
            <person name="Miranda-Saavedra D."/>
            <person name="Morales J."/>
            <person name="Moreau H."/>
            <person name="Motomura T."/>
            <person name="Nagasato C."/>
            <person name="Napoli C.A."/>
            <person name="Nelson D.R."/>
            <person name="Nyvall-Collen P."/>
            <person name="Peters A.F."/>
            <person name="Pommier C."/>
            <person name="Potin P."/>
            <person name="Poulain J."/>
            <person name="Quesneville H."/>
            <person name="Read B."/>
            <person name="Rensing S.A."/>
            <person name="Ritter A."/>
            <person name="Rousvoal S."/>
            <person name="Samanta M."/>
            <person name="Samson G."/>
            <person name="Schroeder D.C."/>
            <person name="Segurens B."/>
            <person name="Strittmatter M."/>
            <person name="Tonon T."/>
            <person name="Tregear J.W."/>
            <person name="Valentin K."/>
            <person name="von Dassow P."/>
            <person name="Yamagishi T."/>
            <person name="Van de Peer Y."/>
            <person name="Wincker P."/>
        </authorList>
    </citation>
    <scope>NUCLEOTIDE SEQUENCE [LARGE SCALE GENOMIC DNA]</scope>
    <source>
        <strain evidence="6">Ec32 / CCAP1310/4</strain>
    </source>
</reference>
<dbReference type="PANTHER" id="PTHR23075">
    <property type="entry name" value="PUTATIVE ATP-ASE"/>
    <property type="match status" value="1"/>
</dbReference>
<sequence>MFKPGGLFGPKPGKAALDQAMGGSASAGGGGSGGSSSSNRDDNKKGGDDKSYGGSGFDPRGLERAAKAAKVLNESPNASMALDLIKQQEMTKAAEHRKQEAEYAAYVKQMELQRVEEEAEAARKTLGLQTEEDKKRAQFADELERKRHVDQVQADRYMRDEEMRKQEELTRKQEAVRRKTLEYEAELRQQTELARVKAETEGKIRQERENHDLRLEEAREGAKEYRDTVLEGIKLAGDTLGAGLQEFLGDKDKMVAATATLTAMALGIYTARTGTGVAGRYIEARLGKPSLVRETSRRTLIQTVRNPIPTMKRAFGMHKVEDALSGVVLEKGLETRLSRVAQSTFNTKRNSAPFRHLLLYGPPGTGKTLFAKGLARHSGLEYAIMTGGDIAPLGRDAVTEMHKVFDWAQASRKGLLLFVDEADAFLRRRNTETISEDLRNALNAFLYRTGESTDKFMLVYASNQPEQFDWAVNDRIDEMVPFDLPGREERLRMVNLYMKNYLLDPPGKAKVIRVDGIEDSHLQDVADLTEGFSGREIAKLAIAWQAAAYGTPDSSFNAELMTEVLQAHLQQKRQKQAWLEGAQTSSGGLIMPPPSKTAGATVEPITPRLVRTLTQDAAEDGTKGNPKGTS</sequence>
<name>D8LFV8_ECTSI</name>
<dbReference type="PANTHER" id="PTHR23075:SF12">
    <property type="entry name" value="AAA+ ATPASE DOMAIN-CONTAINING PROTEIN"/>
    <property type="match status" value="1"/>
</dbReference>
<dbReference type="AlphaFoldDB" id="D8LFV8"/>
<dbReference type="EMBL" id="FN648082">
    <property type="protein sequence ID" value="CBN78857.1"/>
    <property type="molecule type" value="Genomic_DNA"/>
</dbReference>